<reference evidence="8 9" key="2">
    <citation type="journal article" date="2015" name="Eukaryot. Cell">
        <title>Asexual propagation of a virulent clone complex in a human and feline outbreak of sporotrichosis.</title>
        <authorList>
            <person name="Teixeira Mde M."/>
            <person name="Rodrigues A.M."/>
            <person name="Tsui C.K."/>
            <person name="de Almeida L.G."/>
            <person name="Van Diepeningen A.D."/>
            <person name="van den Ende B.G."/>
            <person name="Fernandes G.F."/>
            <person name="Kano R."/>
            <person name="Hamelin R.C."/>
            <person name="Lopes-Bezerra L.M."/>
            <person name="Vasconcelos A.T."/>
            <person name="de Hoog S."/>
            <person name="de Camargo Z.P."/>
            <person name="Felipe M.S."/>
        </authorList>
    </citation>
    <scope>NUCLEOTIDE SEQUENCE [LARGE SCALE GENOMIC DNA]</scope>
    <source>
        <strain evidence="8 9">1099-18</strain>
    </source>
</reference>
<dbReference type="GO" id="GO:0005871">
    <property type="term" value="C:kinesin complex"/>
    <property type="evidence" value="ECO:0007669"/>
    <property type="project" value="TreeGrafter"/>
</dbReference>
<organism evidence="8 9">
    <name type="scientific">Sporothrix schenckii 1099-18</name>
    <dbReference type="NCBI Taxonomy" id="1397361"/>
    <lineage>
        <taxon>Eukaryota</taxon>
        <taxon>Fungi</taxon>
        <taxon>Dikarya</taxon>
        <taxon>Ascomycota</taxon>
        <taxon>Pezizomycotina</taxon>
        <taxon>Sordariomycetes</taxon>
        <taxon>Sordariomycetidae</taxon>
        <taxon>Ophiostomatales</taxon>
        <taxon>Ophiostomataceae</taxon>
        <taxon>Sporothrix</taxon>
    </lineage>
</organism>
<feature type="compositionally biased region" description="Polar residues" evidence="6">
    <location>
        <begin position="678"/>
        <end position="695"/>
    </location>
</feature>
<dbReference type="GO" id="GO:0005524">
    <property type="term" value="F:ATP binding"/>
    <property type="evidence" value="ECO:0007669"/>
    <property type="project" value="UniProtKB-UniRule"/>
</dbReference>
<dbReference type="GO" id="GO:0003777">
    <property type="term" value="F:microtubule motor activity"/>
    <property type="evidence" value="ECO:0007669"/>
    <property type="project" value="InterPro"/>
</dbReference>
<dbReference type="GO" id="GO:0005634">
    <property type="term" value="C:nucleus"/>
    <property type="evidence" value="ECO:0007669"/>
    <property type="project" value="TreeGrafter"/>
</dbReference>
<dbReference type="KEGG" id="ssck:SPSK_06976"/>
<evidence type="ECO:0000313" key="8">
    <source>
        <dbReference type="EMBL" id="KJR88633.1"/>
    </source>
</evidence>
<feature type="region of interest" description="Disordered" evidence="6">
    <location>
        <begin position="846"/>
        <end position="958"/>
    </location>
</feature>
<proteinExistence type="inferred from homology"/>
<dbReference type="AlphaFoldDB" id="A0A0F2MG05"/>
<keyword evidence="1" id="KW-0493">Microtubule</keyword>
<dbReference type="Proteomes" id="UP000033710">
    <property type="component" value="Unassembled WGS sequence"/>
</dbReference>
<dbReference type="FunFam" id="3.40.850.10:FF:000120">
    <property type="entry name" value="Kinesin family protein"/>
    <property type="match status" value="1"/>
</dbReference>
<gene>
    <name evidence="8" type="ORF">SPSK_06976</name>
</gene>
<dbReference type="FunFam" id="3.40.850.10:FF:000091">
    <property type="entry name" value="Kinesin family protein"/>
    <property type="match status" value="1"/>
</dbReference>
<dbReference type="GeneID" id="27668923"/>
<dbReference type="InterPro" id="IPR027640">
    <property type="entry name" value="Kinesin-like_fam"/>
</dbReference>
<dbReference type="InterPro" id="IPR036961">
    <property type="entry name" value="Kinesin_motor_dom_sf"/>
</dbReference>
<dbReference type="PANTHER" id="PTHR24115:SF1008">
    <property type="entry name" value="KINESIN-LIKE PROTEIN SUBITO"/>
    <property type="match status" value="1"/>
</dbReference>
<dbReference type="PROSITE" id="PS50067">
    <property type="entry name" value="KINESIN_MOTOR_2"/>
    <property type="match status" value="1"/>
</dbReference>
<evidence type="ECO:0000313" key="9">
    <source>
        <dbReference type="Proteomes" id="UP000033710"/>
    </source>
</evidence>
<dbReference type="OrthoDB" id="123929at2759"/>
<dbReference type="GO" id="GO:0008017">
    <property type="term" value="F:microtubule binding"/>
    <property type="evidence" value="ECO:0007669"/>
    <property type="project" value="InterPro"/>
</dbReference>
<feature type="binding site" evidence="5">
    <location>
        <begin position="111"/>
        <end position="118"/>
    </location>
    <ligand>
        <name>ATP</name>
        <dbReference type="ChEBI" id="CHEBI:30616"/>
    </ligand>
</feature>
<sequence>MDSLPSNSKSHSLFQVYLRLRPPQTGATAADRFLDVEPPATDAASTAPTHIRLNPPNDRRRAIEKFCFTQVFEEDASQLDVFHCTNVVPLVEGVLAPHGGEGTDALLATLGVTGSGKSHTILGSRSQRGLTQLTLDVLFRSIGHNIADCATSSSLEASINASDASEATIYTASTFLDSVYADASGPSHYSSRAPTPMIVRPPSPYCLSDAPPSPEQQYENKDDLPECNGSLSGLPIPGMFPTSPSPSGRQTAGLRQASVRIVRREDYAVPTTSCALPVPVTPVKQTAVARCGLNMLPGPGNKAKAKPASSAKTPRTARRFMASTTASSKQQKHMDAKHFFSQGDYSSAGAPPPPTPRRLLNRPSAFPQQPDISGVNVNSDPGSQYTVLVSMYEVYNDRIFDLLTPPIKSAATKEYRRRPLLFKSTELSPDRKVVAGLRKIICSNLNQALLVLEAGLHERRVAGTGSNSVSSRSHGFVCIEVKKRSVQGRHKESALWTGNVLTIVDLAGSERARDAKTAGATLAEAGKINESLMYLGQCLQMQSDVGSSTKPNMVPFRQCKLTELLFSNSFPSASMQSSHFGQSVRRNPQKAVMIVTADPHGDFNATSQILRYSALAREITVPRIPSITQTILGSAPATSQHGPLGTSPPLSTISTASSGYHAGNHTVQHHRPFFPPGSTASSAPHNRTFSPISNASSEDRVTMEIAALEISRLSEEIDYLRASLEQESEKRHEAESHLLSMTDRMLEQEQEIREDCAIEFETRLAVEMARWKASLEVEKERGEEHWDRKVEVMERLQSTETDENQGSRGRCDHEDKENVLVENLEEENERLRREIAVLKRELTGRSPVKRKPLRERDDLPTASPGASTPASAGRAAVDRHAGAGSSAEKVLEKAGESLRRKMERLRMSDDDADTIMGRPSGRPSGASVKSTTSSGSPKKMRKLSPRKWDVALDDDDLF</sequence>
<feature type="region of interest" description="Disordered" evidence="6">
    <location>
        <begin position="634"/>
        <end position="695"/>
    </location>
</feature>
<dbReference type="EMBL" id="AXCR01000004">
    <property type="protein sequence ID" value="KJR88633.1"/>
    <property type="molecule type" value="Genomic_DNA"/>
</dbReference>
<dbReference type="SUPFAM" id="SSF52540">
    <property type="entry name" value="P-loop containing nucleoside triphosphate hydrolases"/>
    <property type="match status" value="1"/>
</dbReference>
<feature type="compositionally biased region" description="Polar residues" evidence="6">
    <location>
        <begin position="796"/>
        <end position="807"/>
    </location>
</feature>
<dbReference type="InterPro" id="IPR027417">
    <property type="entry name" value="P-loop_NTPase"/>
</dbReference>
<keyword evidence="3 5" id="KW-0067">ATP-binding</keyword>
<dbReference type="Gene3D" id="3.40.850.10">
    <property type="entry name" value="Kinesin motor domain"/>
    <property type="match status" value="2"/>
</dbReference>
<protein>
    <recommendedName>
        <fullName evidence="7">Kinesin motor domain-containing protein</fullName>
    </recommendedName>
</protein>
<keyword evidence="4 5" id="KW-0505">Motor protein</keyword>
<evidence type="ECO:0000256" key="4">
    <source>
        <dbReference type="ARBA" id="ARBA00023175"/>
    </source>
</evidence>
<dbReference type="VEuPathDB" id="FungiDB:SPSK_06976"/>
<comment type="similarity">
    <text evidence="5">Belongs to the TRAFAC class myosin-kinesin ATPase superfamily. Kinesin family.</text>
</comment>
<evidence type="ECO:0000259" key="7">
    <source>
        <dbReference type="PROSITE" id="PS50067"/>
    </source>
</evidence>
<feature type="compositionally biased region" description="Polar residues" evidence="6">
    <location>
        <begin position="648"/>
        <end position="658"/>
    </location>
</feature>
<dbReference type="PANTHER" id="PTHR24115">
    <property type="entry name" value="KINESIN-RELATED"/>
    <property type="match status" value="1"/>
</dbReference>
<dbReference type="InterPro" id="IPR001752">
    <property type="entry name" value="Kinesin_motor_dom"/>
</dbReference>
<evidence type="ECO:0000256" key="6">
    <source>
        <dbReference type="SAM" id="MobiDB-lite"/>
    </source>
</evidence>
<feature type="compositionally biased region" description="Low complexity" evidence="6">
    <location>
        <begin position="860"/>
        <end position="875"/>
    </location>
</feature>
<feature type="compositionally biased region" description="Polar residues" evidence="6">
    <location>
        <begin position="927"/>
        <end position="936"/>
    </location>
</feature>
<feature type="region of interest" description="Disordered" evidence="6">
    <location>
        <begin position="796"/>
        <end position="816"/>
    </location>
</feature>
<reference evidence="8 9" key="1">
    <citation type="journal article" date="2014" name="BMC Genomics">
        <title>Comparative genomics of the major fungal agents of human and animal Sporotrichosis: Sporothrix schenckii and Sporothrix brasiliensis.</title>
        <authorList>
            <person name="Teixeira M.M."/>
            <person name="de Almeida L.G."/>
            <person name="Kubitschek-Barreira P."/>
            <person name="Alves F.L."/>
            <person name="Kioshima E.S."/>
            <person name="Abadio A.K."/>
            <person name="Fernandes L."/>
            <person name="Derengowski L.S."/>
            <person name="Ferreira K.S."/>
            <person name="Souza R.C."/>
            <person name="Ruiz J.C."/>
            <person name="de Andrade N.C."/>
            <person name="Paes H.C."/>
            <person name="Nicola A.M."/>
            <person name="Albuquerque P."/>
            <person name="Gerber A.L."/>
            <person name="Martins V.P."/>
            <person name="Peconick L.D."/>
            <person name="Neto A.V."/>
            <person name="Chaucanez C.B."/>
            <person name="Silva P.A."/>
            <person name="Cunha O.L."/>
            <person name="de Oliveira F.F."/>
            <person name="dos Santos T.C."/>
            <person name="Barros A.L."/>
            <person name="Soares M.A."/>
            <person name="de Oliveira L.M."/>
            <person name="Marini M.M."/>
            <person name="Villalobos-Duno H."/>
            <person name="Cunha M.M."/>
            <person name="de Hoog S."/>
            <person name="da Silveira J.F."/>
            <person name="Henrissat B."/>
            <person name="Nino-Vega G.A."/>
            <person name="Cisalpino P.S."/>
            <person name="Mora-Montes H.M."/>
            <person name="Almeida S.R."/>
            <person name="Stajich J.E."/>
            <person name="Lopes-Bezerra L.M."/>
            <person name="Vasconcelos A.T."/>
            <person name="Felipe M.S."/>
        </authorList>
    </citation>
    <scope>NUCLEOTIDE SEQUENCE [LARGE SCALE GENOMIC DNA]</scope>
    <source>
        <strain evidence="8 9">1099-18</strain>
    </source>
</reference>
<feature type="domain" description="Kinesin motor" evidence="7">
    <location>
        <begin position="13"/>
        <end position="619"/>
    </location>
</feature>
<feature type="compositionally biased region" description="Low complexity" evidence="6">
    <location>
        <begin position="299"/>
        <end position="314"/>
    </location>
</feature>
<dbReference type="Pfam" id="PF00225">
    <property type="entry name" value="Kinesin"/>
    <property type="match status" value="2"/>
</dbReference>
<evidence type="ECO:0000256" key="5">
    <source>
        <dbReference type="PROSITE-ProRule" id="PRU00283"/>
    </source>
</evidence>
<name>A0A0F2MG05_SPOSC</name>
<feature type="region of interest" description="Disordered" evidence="6">
    <location>
        <begin position="299"/>
        <end position="334"/>
    </location>
</feature>
<dbReference type="RefSeq" id="XP_016591309.1">
    <property type="nucleotide sequence ID" value="XM_016733646.1"/>
</dbReference>
<keyword evidence="2 5" id="KW-0547">Nucleotide-binding</keyword>
<dbReference type="GO" id="GO:0016887">
    <property type="term" value="F:ATP hydrolysis activity"/>
    <property type="evidence" value="ECO:0007669"/>
    <property type="project" value="TreeGrafter"/>
</dbReference>
<accession>A0A0F2MG05</accession>
<feature type="compositionally biased region" description="Basic and acidic residues" evidence="6">
    <location>
        <begin position="889"/>
        <end position="909"/>
    </location>
</feature>
<dbReference type="GO" id="GO:0007018">
    <property type="term" value="P:microtubule-based movement"/>
    <property type="evidence" value="ECO:0007669"/>
    <property type="project" value="InterPro"/>
</dbReference>
<evidence type="ECO:0000256" key="1">
    <source>
        <dbReference type="ARBA" id="ARBA00022701"/>
    </source>
</evidence>
<evidence type="ECO:0000256" key="2">
    <source>
        <dbReference type="ARBA" id="ARBA00022741"/>
    </source>
</evidence>
<evidence type="ECO:0000256" key="3">
    <source>
        <dbReference type="ARBA" id="ARBA00022840"/>
    </source>
</evidence>
<comment type="caution">
    <text evidence="8">The sequence shown here is derived from an EMBL/GenBank/DDBJ whole genome shotgun (WGS) entry which is preliminary data.</text>
</comment>
<dbReference type="SMART" id="SM00129">
    <property type="entry name" value="KISc"/>
    <property type="match status" value="1"/>
</dbReference>
<dbReference type="GO" id="GO:0005874">
    <property type="term" value="C:microtubule"/>
    <property type="evidence" value="ECO:0007669"/>
    <property type="project" value="UniProtKB-KW"/>
</dbReference>